<sequence>MYLYMMLVRVGCLGLFFVVPGWWKLAPALVAVLIPYFAVVVANVSTHAVGEVREAQNALPAGPSAAGGFAADERTWRASPDPLGGGSARDDRGRDGAAP</sequence>
<evidence type="ECO:0000313" key="4">
    <source>
        <dbReference type="Proteomes" id="UP000016462"/>
    </source>
</evidence>
<proteinExistence type="predicted"/>
<evidence type="ECO:0000313" key="3">
    <source>
        <dbReference type="EMBL" id="ERG65483.1"/>
    </source>
</evidence>
<feature type="compositionally biased region" description="Basic and acidic residues" evidence="1">
    <location>
        <begin position="88"/>
        <end position="99"/>
    </location>
</feature>
<organism evidence="3 4">
    <name type="scientific">Agrococcus pavilionensis RW1</name>
    <dbReference type="NCBI Taxonomy" id="1330458"/>
    <lineage>
        <taxon>Bacteria</taxon>
        <taxon>Bacillati</taxon>
        <taxon>Actinomycetota</taxon>
        <taxon>Actinomycetes</taxon>
        <taxon>Micrococcales</taxon>
        <taxon>Microbacteriaceae</taxon>
        <taxon>Agrococcus</taxon>
    </lineage>
</organism>
<comment type="caution">
    <text evidence="3">The sequence shown here is derived from an EMBL/GenBank/DDBJ whole genome shotgun (WGS) entry which is preliminary data.</text>
</comment>
<dbReference type="Pfam" id="PF11298">
    <property type="entry name" value="DUF3099"/>
    <property type="match status" value="1"/>
</dbReference>
<name>U1LE20_9MICO</name>
<evidence type="ECO:0000256" key="1">
    <source>
        <dbReference type="SAM" id="MobiDB-lite"/>
    </source>
</evidence>
<dbReference type="EMBL" id="ASHR01000004">
    <property type="protein sequence ID" value="ERG65483.1"/>
    <property type="molecule type" value="Genomic_DNA"/>
</dbReference>
<evidence type="ECO:0008006" key="5">
    <source>
        <dbReference type="Google" id="ProtNLM"/>
    </source>
</evidence>
<reference evidence="3 4" key="1">
    <citation type="journal article" date="2013" name="Genome Announc.">
        <title>First draft genome sequence from a member of the genus agrococcus, isolated from modern microbialites.</title>
        <authorList>
            <person name="White R.A.III."/>
            <person name="Grassa C.J."/>
            <person name="Suttle C.A."/>
        </authorList>
    </citation>
    <scope>NUCLEOTIDE SEQUENCE [LARGE SCALE GENOMIC DNA]</scope>
    <source>
        <strain evidence="3 4">RW1</strain>
    </source>
</reference>
<feature type="transmembrane region" description="Helical" evidence="2">
    <location>
        <begin position="7"/>
        <end position="23"/>
    </location>
</feature>
<keyword evidence="2" id="KW-1133">Transmembrane helix</keyword>
<keyword evidence="2" id="KW-0812">Transmembrane</keyword>
<feature type="compositionally biased region" description="Low complexity" evidence="1">
    <location>
        <begin position="59"/>
        <end position="70"/>
    </location>
</feature>
<protein>
    <recommendedName>
        <fullName evidence="5">DUF3099 domain-containing protein</fullName>
    </recommendedName>
</protein>
<feature type="transmembrane region" description="Helical" evidence="2">
    <location>
        <begin position="29"/>
        <end position="49"/>
    </location>
</feature>
<keyword evidence="4" id="KW-1185">Reference proteome</keyword>
<accession>U1LE20</accession>
<evidence type="ECO:0000256" key="2">
    <source>
        <dbReference type="SAM" id="Phobius"/>
    </source>
</evidence>
<dbReference type="InterPro" id="IPR021449">
    <property type="entry name" value="DUF3099"/>
</dbReference>
<keyword evidence="2" id="KW-0472">Membrane</keyword>
<gene>
    <name evidence="3" type="ORF">L332_13670</name>
</gene>
<dbReference type="AlphaFoldDB" id="U1LE20"/>
<feature type="region of interest" description="Disordered" evidence="1">
    <location>
        <begin position="59"/>
        <end position="99"/>
    </location>
</feature>
<dbReference type="Proteomes" id="UP000016462">
    <property type="component" value="Unassembled WGS sequence"/>
</dbReference>